<evidence type="ECO:0000259" key="4">
    <source>
        <dbReference type="PROSITE" id="PS01124"/>
    </source>
</evidence>
<evidence type="ECO:0000313" key="5">
    <source>
        <dbReference type="EMBL" id="GAD17172.1"/>
    </source>
</evidence>
<organism evidence="5 6">
    <name type="scientific">Lentilactobacillus otakiensis DSM 19908 = JCM 15040</name>
    <dbReference type="NCBI Taxonomy" id="1423780"/>
    <lineage>
        <taxon>Bacteria</taxon>
        <taxon>Bacillati</taxon>
        <taxon>Bacillota</taxon>
        <taxon>Bacilli</taxon>
        <taxon>Lactobacillales</taxon>
        <taxon>Lactobacillaceae</taxon>
        <taxon>Lentilactobacillus</taxon>
    </lineage>
</organism>
<dbReference type="CDD" id="cd02208">
    <property type="entry name" value="cupin_RmlC-like"/>
    <property type="match status" value="1"/>
</dbReference>
<dbReference type="EMBL" id="BASH01000005">
    <property type="protein sequence ID" value="GAD17172.1"/>
    <property type="molecule type" value="Genomic_DNA"/>
</dbReference>
<evidence type="ECO:0000256" key="1">
    <source>
        <dbReference type="ARBA" id="ARBA00023015"/>
    </source>
</evidence>
<reference evidence="6" key="1">
    <citation type="journal article" date="2013" name="Genome Announc.">
        <title>Draft Genome Sequence of D-Branched-Chain Amino Acid Producer Lactobacillus otakiensis JCM 15040T, Isolated from a Traditional Japanese Pickle.</title>
        <authorList>
            <person name="Doi K."/>
            <person name="Mori K."/>
            <person name="Mutaguchi Y."/>
            <person name="Tashiro K."/>
            <person name="Fujino Y."/>
            <person name="Ohmori T."/>
            <person name="Kuhara S."/>
            <person name="Ohshima T."/>
        </authorList>
    </citation>
    <scope>NUCLEOTIDE SEQUENCE [LARGE SCALE GENOMIC DNA]</scope>
    <source>
        <strain evidence="6">JCM 15040</strain>
    </source>
</reference>
<dbReference type="eggNOG" id="COG4977">
    <property type="taxonomic scope" value="Bacteria"/>
</dbReference>
<accession>S4NIT5</accession>
<dbReference type="Gene3D" id="1.10.10.60">
    <property type="entry name" value="Homeodomain-like"/>
    <property type="match status" value="2"/>
</dbReference>
<name>S4NIT5_9LACO</name>
<dbReference type="SUPFAM" id="SSF46689">
    <property type="entry name" value="Homeodomain-like"/>
    <property type="match status" value="2"/>
</dbReference>
<dbReference type="Pfam" id="PF02311">
    <property type="entry name" value="AraC_binding"/>
    <property type="match status" value="1"/>
</dbReference>
<protein>
    <submittedName>
        <fullName evidence="5">AraC family transcriptional regulator</fullName>
    </submittedName>
</protein>
<dbReference type="GO" id="GO:0043565">
    <property type="term" value="F:sequence-specific DNA binding"/>
    <property type="evidence" value="ECO:0007669"/>
    <property type="project" value="InterPro"/>
</dbReference>
<dbReference type="Pfam" id="PF12833">
    <property type="entry name" value="HTH_18"/>
    <property type="match status" value="1"/>
</dbReference>
<dbReference type="PROSITE" id="PS01124">
    <property type="entry name" value="HTH_ARAC_FAMILY_2"/>
    <property type="match status" value="1"/>
</dbReference>
<proteinExistence type="predicted"/>
<dbReference type="InterPro" id="IPR037923">
    <property type="entry name" value="HTH-like"/>
</dbReference>
<dbReference type="InterPro" id="IPR009057">
    <property type="entry name" value="Homeodomain-like_sf"/>
</dbReference>
<evidence type="ECO:0000256" key="3">
    <source>
        <dbReference type="ARBA" id="ARBA00023163"/>
    </source>
</evidence>
<keyword evidence="1" id="KW-0805">Transcription regulation</keyword>
<dbReference type="PANTHER" id="PTHR43280">
    <property type="entry name" value="ARAC-FAMILY TRANSCRIPTIONAL REGULATOR"/>
    <property type="match status" value="1"/>
</dbReference>
<dbReference type="Proteomes" id="UP000016361">
    <property type="component" value="Unassembled WGS sequence"/>
</dbReference>
<dbReference type="PANTHER" id="PTHR43280:SF28">
    <property type="entry name" value="HTH-TYPE TRANSCRIPTIONAL ACTIVATOR RHAS"/>
    <property type="match status" value="1"/>
</dbReference>
<dbReference type="GO" id="GO:0003700">
    <property type="term" value="F:DNA-binding transcription factor activity"/>
    <property type="evidence" value="ECO:0007669"/>
    <property type="project" value="InterPro"/>
</dbReference>
<evidence type="ECO:0000313" key="6">
    <source>
        <dbReference type="Proteomes" id="UP000016361"/>
    </source>
</evidence>
<dbReference type="STRING" id="1423780.FD05_GL001962"/>
<keyword evidence="6" id="KW-1185">Reference proteome</keyword>
<keyword evidence="2" id="KW-0238">DNA-binding</keyword>
<evidence type="ECO:0000256" key="2">
    <source>
        <dbReference type="ARBA" id="ARBA00023125"/>
    </source>
</evidence>
<sequence length="325" mass="37989">MDNITCLNISEPVLYISSGKFTAGKHWMHKHMYHDGNFEIIIVLKGVIHLDVDSIHYSITEGEVFALPPYHHLHGYRESPEGTQYFWFHFFTKPNGLRTQEVDLSKTHVIESMFTKTQAILPLQFEVSDFDKVFILANQILDMAKSDYFTSIGTDYFLTSLIIELSQEYFTSIISTPLSEEEARIDGIKEWIRSNLTDKLRVGDVADHFELNPHYLVRIFKQQTGQTVIQFINGLKLQKARELLLRTNLPIKQIASMAFFPDEKRFMKVFKENGFLTPSEYRRGYTKKFLDSSKFDPEVPITRDTEDYQNRFKKLTANPYKTRKD</sequence>
<dbReference type="GeneID" id="301046993"/>
<dbReference type="Gene3D" id="2.60.120.10">
    <property type="entry name" value="Jelly Rolls"/>
    <property type="match status" value="1"/>
</dbReference>
<feature type="domain" description="HTH araC/xylS-type" evidence="4">
    <location>
        <begin position="186"/>
        <end position="284"/>
    </location>
</feature>
<gene>
    <name evidence="5" type="ORF">LOT_1710</name>
</gene>
<dbReference type="SUPFAM" id="SSF51215">
    <property type="entry name" value="Regulatory protein AraC"/>
    <property type="match status" value="1"/>
</dbReference>
<dbReference type="InterPro" id="IPR018060">
    <property type="entry name" value="HTH_AraC"/>
</dbReference>
<dbReference type="RefSeq" id="WP_020281612.1">
    <property type="nucleotide sequence ID" value="NZ_AZED01000003.1"/>
</dbReference>
<comment type="caution">
    <text evidence="5">The sequence shown here is derived from an EMBL/GenBank/DDBJ whole genome shotgun (WGS) entry which is preliminary data.</text>
</comment>
<dbReference type="AlphaFoldDB" id="S4NIT5"/>
<keyword evidence="3" id="KW-0804">Transcription</keyword>
<dbReference type="InterPro" id="IPR014710">
    <property type="entry name" value="RmlC-like_jellyroll"/>
</dbReference>
<dbReference type="InterPro" id="IPR003313">
    <property type="entry name" value="AraC-bd"/>
</dbReference>
<dbReference type="OrthoDB" id="192171at2"/>
<dbReference type="SMART" id="SM00342">
    <property type="entry name" value="HTH_ARAC"/>
    <property type="match status" value="1"/>
</dbReference>